<feature type="disulfide bond" description="Redox-active" evidence="4">
    <location>
        <begin position="69"/>
        <end position="73"/>
    </location>
</feature>
<evidence type="ECO:0000256" key="5">
    <source>
        <dbReference type="SAM" id="SignalP"/>
    </source>
</evidence>
<dbReference type="InterPro" id="IPR003782">
    <property type="entry name" value="SCO1/SenC"/>
</dbReference>
<dbReference type="SUPFAM" id="SSF52833">
    <property type="entry name" value="Thioredoxin-like"/>
    <property type="match status" value="1"/>
</dbReference>
<dbReference type="RefSeq" id="WP_070980022.1">
    <property type="nucleotide sequence ID" value="NZ_CP017707.1"/>
</dbReference>
<feature type="signal peptide" evidence="5">
    <location>
        <begin position="1"/>
        <end position="21"/>
    </location>
</feature>
<dbReference type="InterPro" id="IPR013766">
    <property type="entry name" value="Thioredoxin_domain"/>
</dbReference>
<dbReference type="AlphaFoldDB" id="A0A1D9LHH7"/>
<gene>
    <name evidence="7" type="ORF">BKX93_12310</name>
</gene>
<reference evidence="7 8" key="1">
    <citation type="submission" date="2016-10" db="EMBL/GenBank/DDBJ databases">
        <title>Chromobacterium muskegensis sp. nov., an insecticidal bacterium isolated from Sphagnum bogs.</title>
        <authorList>
            <person name="Sparks M.E."/>
            <person name="Blackburn M.B."/>
            <person name="Gundersen-Rindal D.E."/>
            <person name="Mitchell A."/>
            <person name="Farrar R."/>
            <person name="Kuhar D."/>
        </authorList>
    </citation>
    <scope>NUCLEOTIDE SEQUENCE [LARGE SCALE GENOMIC DNA]</scope>
    <source>
        <strain evidence="7 8">21-1</strain>
    </source>
</reference>
<dbReference type="KEGG" id="cvc:BKX93_12310"/>
<feature type="binding site" evidence="3">
    <location>
        <position position="69"/>
    </location>
    <ligand>
        <name>Cu cation</name>
        <dbReference type="ChEBI" id="CHEBI:23378"/>
    </ligand>
</feature>
<sequence length="192" mass="20987">MSRLLKCLLGLFAALVLSACAQKIDFKGTAIEDASMGGDFKLTDFHGKPRGLDEFRGKVVALFFGYTSCPDVCPTTMLEYASVMKQLGADGDKVQVMFVSVDPERDTPQVLSGYVPHFDKRFIGLTGAAGDIEKVMKQYKVVAQKVKNEEGGYTVDHSAGSYLLDKEGKLRVYEAYGTPAANLASDIRQLLR</sequence>
<evidence type="ECO:0000313" key="8">
    <source>
        <dbReference type="Proteomes" id="UP000178776"/>
    </source>
</evidence>
<comment type="similarity">
    <text evidence="1">Belongs to the SCO1/2 family.</text>
</comment>
<dbReference type="GO" id="GO:0046872">
    <property type="term" value="F:metal ion binding"/>
    <property type="evidence" value="ECO:0007669"/>
    <property type="project" value="UniProtKB-KW"/>
</dbReference>
<dbReference type="Pfam" id="PF02630">
    <property type="entry name" value="SCO1-SenC"/>
    <property type="match status" value="1"/>
</dbReference>
<evidence type="ECO:0000256" key="3">
    <source>
        <dbReference type="PIRSR" id="PIRSR603782-1"/>
    </source>
</evidence>
<protein>
    <submittedName>
        <fullName evidence="7">SCO family protein</fullName>
    </submittedName>
</protein>
<feature type="binding site" evidence="3">
    <location>
        <position position="157"/>
    </location>
    <ligand>
        <name>Cu cation</name>
        <dbReference type="ChEBI" id="CHEBI:23378"/>
    </ligand>
</feature>
<dbReference type="EMBL" id="CP017707">
    <property type="protein sequence ID" value="AOZ50696.1"/>
    <property type="molecule type" value="Genomic_DNA"/>
</dbReference>
<keyword evidence="3" id="KW-0479">Metal-binding</keyword>
<name>A0A1D9LHH7_9NEIS</name>
<dbReference type="PROSITE" id="PS51352">
    <property type="entry name" value="THIOREDOXIN_2"/>
    <property type="match status" value="1"/>
</dbReference>
<evidence type="ECO:0000256" key="1">
    <source>
        <dbReference type="ARBA" id="ARBA00010996"/>
    </source>
</evidence>
<feature type="chain" id="PRO_5009443230" evidence="5">
    <location>
        <begin position="22"/>
        <end position="192"/>
    </location>
</feature>
<keyword evidence="4" id="KW-1015">Disulfide bond</keyword>
<dbReference type="CDD" id="cd02968">
    <property type="entry name" value="SCO"/>
    <property type="match status" value="1"/>
</dbReference>
<dbReference type="PANTHER" id="PTHR12151">
    <property type="entry name" value="ELECTRON TRANSPORT PROTIN SCO1/SENC FAMILY MEMBER"/>
    <property type="match status" value="1"/>
</dbReference>
<evidence type="ECO:0000259" key="6">
    <source>
        <dbReference type="PROSITE" id="PS51352"/>
    </source>
</evidence>
<dbReference type="PANTHER" id="PTHR12151:SF25">
    <property type="entry name" value="LINALOOL DEHYDRATASE_ISOMERASE DOMAIN-CONTAINING PROTEIN"/>
    <property type="match status" value="1"/>
</dbReference>
<evidence type="ECO:0000256" key="2">
    <source>
        <dbReference type="ARBA" id="ARBA00023008"/>
    </source>
</evidence>
<dbReference type="FunFam" id="3.40.30.10:FF:000013">
    <property type="entry name" value="Blast:Protein SCO1 homolog, mitochondrial"/>
    <property type="match status" value="1"/>
</dbReference>
<feature type="domain" description="Thioredoxin" evidence="6">
    <location>
        <begin position="31"/>
        <end position="192"/>
    </location>
</feature>
<proteinExistence type="inferred from homology"/>
<keyword evidence="5" id="KW-0732">Signal</keyword>
<evidence type="ECO:0000313" key="7">
    <source>
        <dbReference type="EMBL" id="AOZ50696.1"/>
    </source>
</evidence>
<keyword evidence="2 3" id="KW-0186">Copper</keyword>
<dbReference type="Proteomes" id="UP000178776">
    <property type="component" value="Chromosome"/>
</dbReference>
<dbReference type="InterPro" id="IPR036249">
    <property type="entry name" value="Thioredoxin-like_sf"/>
</dbReference>
<dbReference type="PROSITE" id="PS51257">
    <property type="entry name" value="PROKAR_LIPOPROTEIN"/>
    <property type="match status" value="1"/>
</dbReference>
<dbReference type="STRING" id="1108595.BKX93_12310"/>
<feature type="binding site" evidence="3">
    <location>
        <position position="73"/>
    </location>
    <ligand>
        <name>Cu cation</name>
        <dbReference type="ChEBI" id="CHEBI:23378"/>
    </ligand>
</feature>
<dbReference type="GeneID" id="68841993"/>
<organism evidence="7 8">
    <name type="scientific">Chromobacterium vaccinii</name>
    <dbReference type="NCBI Taxonomy" id="1108595"/>
    <lineage>
        <taxon>Bacteria</taxon>
        <taxon>Pseudomonadati</taxon>
        <taxon>Pseudomonadota</taxon>
        <taxon>Betaproteobacteria</taxon>
        <taxon>Neisseriales</taxon>
        <taxon>Chromobacteriaceae</taxon>
        <taxon>Chromobacterium</taxon>
    </lineage>
</organism>
<evidence type="ECO:0000256" key="4">
    <source>
        <dbReference type="PIRSR" id="PIRSR603782-2"/>
    </source>
</evidence>
<accession>A0A1D9LHH7</accession>
<dbReference type="Gene3D" id="3.40.30.10">
    <property type="entry name" value="Glutaredoxin"/>
    <property type="match status" value="1"/>
</dbReference>